<keyword evidence="4 7" id="KW-0518">Myosin</keyword>
<name>A0A2J8KB97_PANTR</name>
<proteinExistence type="inferred from homology"/>
<dbReference type="PANTHER" id="PTHR22692">
    <property type="entry name" value="MYOSIN VII, XV"/>
    <property type="match status" value="1"/>
</dbReference>
<dbReference type="SMART" id="SM00242">
    <property type="entry name" value="MYSc"/>
    <property type="match status" value="1"/>
</dbReference>
<dbReference type="AlphaFoldDB" id="A0A2J8KB97"/>
<dbReference type="PROSITE" id="PS51456">
    <property type="entry name" value="MYOSIN_MOTOR"/>
    <property type="match status" value="1"/>
</dbReference>
<organism evidence="10 11">
    <name type="scientific">Pan troglodytes</name>
    <name type="common">Chimpanzee</name>
    <dbReference type="NCBI Taxonomy" id="9598"/>
    <lineage>
        <taxon>Eukaryota</taxon>
        <taxon>Metazoa</taxon>
        <taxon>Chordata</taxon>
        <taxon>Craniata</taxon>
        <taxon>Vertebrata</taxon>
        <taxon>Euteleostomi</taxon>
        <taxon>Mammalia</taxon>
        <taxon>Eutheria</taxon>
        <taxon>Euarchontoglires</taxon>
        <taxon>Primates</taxon>
        <taxon>Haplorrhini</taxon>
        <taxon>Catarrhini</taxon>
        <taxon>Hominidae</taxon>
        <taxon>Pan</taxon>
    </lineage>
</organism>
<keyword evidence="5 7" id="KW-0505">Motor protein</keyword>
<dbReference type="GO" id="GO:0005524">
    <property type="term" value="F:ATP binding"/>
    <property type="evidence" value="ECO:0007669"/>
    <property type="project" value="UniProtKB-UniRule"/>
</dbReference>
<dbReference type="GO" id="GO:0003774">
    <property type="term" value="F:cytoskeletal motor activity"/>
    <property type="evidence" value="ECO:0007669"/>
    <property type="project" value="UniProtKB-UniRule"/>
</dbReference>
<evidence type="ECO:0000256" key="3">
    <source>
        <dbReference type="ARBA" id="ARBA00022840"/>
    </source>
</evidence>
<dbReference type="Gene3D" id="1.10.10.820">
    <property type="match status" value="1"/>
</dbReference>
<evidence type="ECO:0000259" key="9">
    <source>
        <dbReference type="PROSITE" id="PS51456"/>
    </source>
</evidence>
<reference evidence="10 11" key="1">
    <citation type="submission" date="2017-12" db="EMBL/GenBank/DDBJ databases">
        <title>High-resolution comparative analysis of great ape genomes.</title>
        <authorList>
            <person name="Pollen A."/>
            <person name="Hastie A."/>
            <person name="Hormozdiari F."/>
            <person name="Dougherty M."/>
            <person name="Liu R."/>
            <person name="Chaisson M."/>
            <person name="Hoppe E."/>
            <person name="Hill C."/>
            <person name="Pang A."/>
            <person name="Hillier L."/>
            <person name="Baker C."/>
            <person name="Armstrong J."/>
            <person name="Shendure J."/>
            <person name="Paten B."/>
            <person name="Wilson R."/>
            <person name="Chao H."/>
            <person name="Schneider V."/>
            <person name="Ventura M."/>
            <person name="Kronenberg Z."/>
            <person name="Murali S."/>
            <person name="Gordon D."/>
            <person name="Cantsilieris S."/>
            <person name="Munson K."/>
            <person name="Nelson B."/>
            <person name="Raja A."/>
            <person name="Underwood J."/>
            <person name="Diekhans M."/>
            <person name="Fiddes I."/>
            <person name="Haussler D."/>
            <person name="Eichler E."/>
        </authorList>
    </citation>
    <scope>NUCLEOTIDE SEQUENCE [LARGE SCALE GENOMIC DNA]</scope>
    <source>
        <strain evidence="10">Yerkes chimp pedigree #C0471</strain>
    </source>
</reference>
<dbReference type="Proteomes" id="UP000236370">
    <property type="component" value="Unassembled WGS sequence"/>
</dbReference>
<dbReference type="Gene3D" id="1.20.5.4820">
    <property type="match status" value="1"/>
</dbReference>
<keyword evidence="3 7" id="KW-0067">ATP-binding</keyword>
<dbReference type="GO" id="GO:0016459">
    <property type="term" value="C:myosin complex"/>
    <property type="evidence" value="ECO:0007669"/>
    <property type="project" value="UniProtKB-KW"/>
</dbReference>
<evidence type="ECO:0000256" key="6">
    <source>
        <dbReference type="ARBA" id="ARBA00023203"/>
    </source>
</evidence>
<evidence type="ECO:0000256" key="8">
    <source>
        <dbReference type="SAM" id="MobiDB-lite"/>
    </source>
</evidence>
<dbReference type="PRINTS" id="PR00193">
    <property type="entry name" value="MYOSINHEAVY"/>
</dbReference>
<feature type="compositionally biased region" description="Low complexity" evidence="8">
    <location>
        <begin position="1042"/>
        <end position="1054"/>
    </location>
</feature>
<evidence type="ECO:0000313" key="11">
    <source>
        <dbReference type="Proteomes" id="UP000236370"/>
    </source>
</evidence>
<gene>
    <name evidence="10" type="ORF">CK820_G0039884</name>
</gene>
<dbReference type="Gene3D" id="3.40.850.10">
    <property type="entry name" value="Kinesin motor domain"/>
    <property type="match status" value="1"/>
</dbReference>
<dbReference type="Pfam" id="PF00063">
    <property type="entry name" value="Myosin_head"/>
    <property type="match status" value="1"/>
</dbReference>
<dbReference type="InterPro" id="IPR036961">
    <property type="entry name" value="Kinesin_motor_dom_sf"/>
</dbReference>
<sequence>MPPRGKAEVGLVQGRGGHSEGCRTSGEGVSGLRRGSLLAPTAPDGPSLDESGSSREAELETLNDEPPVHWAQGSGPHEGPRLGAAVLLPRLALETRLQQEGDPGLRGSLRELWEPEDEDEAVLERDLELSLGPGLEAPPFPGAKGRSLGDGLEDMEDLARLRLVCDSSVLLCLKKRFHLGRIYTFGGPVLLVLNPHRSLPLFSPEVQASYHPRKALSTTPHIFAIVASAYDLAQNTGQDPCILLRGHSGSGKTEAAKKIMQFLSSLEQDQTGNRECQVEDVLPILSSFGHAKTILNANASRFGQVFCLYLQQGVIVGASVSHYLLETSRVVFQAQAERSFHVFYELLAGLDSIERERLSLQGPETYYYLNQGQACRLQGKEDAQDFEGLLKALQGLSLCPEELNAVWAVLAAILQLGNICFSSSERESQEVAAVSSWAEIHTAARLLRVPPECLEGAVTRRVTETPYGQVSRSLPVESAVDARDALAKALYSRLFHRLLRRTNARLAPPGEGGSIGTVTVVDAYGFEALRVNGLEQLCNNLASERLQLFSSQMLLAQEEPLRESCLDLLVDQPHSLLSILDAQTWLSQATDHTFLQKSHYHHGDHPSYAKPRLPLPVFTVRHYAGTVTYQVHKFLNRNRDQLDPAVVEMLGQSQLQLVGSLFQEAEPQSRGGRGRPTLASRFQQALEDLIARLGRSHVYFIQCLTPNPGKLPGLFDMGHVTEQLHQAAILEAVGTRSANFPVRVPFEAFLASFRALGSEGQEDLSDREKCGAVLSQVLGAESPLYHLGATKVLLQEQGWQRLEELRDQQRSQALVDLHRSFHTCISRQRVLPRMQARMRGFQARSAGVGARAEVGGPVFTHSSNSCWLTVCLIYPWARCWKRYLRWRAALGQLNTILLVAQPLLQRRQRLQLGHWQGWHSSERALERVPSMELGRLEIPAELAIMLKTAESHRDALAGSITECLPPEVPARPSLTLPADIDLFPFSSFVAIGFQARAATGEAPNPAGWRQPSACPGHQQSDAAAPGGRIPGVLAEADHGHIPGAAGAVPARAAE</sequence>
<feature type="region of interest" description="Actin-binding" evidence="7">
    <location>
        <begin position="686"/>
        <end position="708"/>
    </location>
</feature>
<evidence type="ECO:0000256" key="1">
    <source>
        <dbReference type="ARBA" id="ARBA00008314"/>
    </source>
</evidence>
<dbReference type="Gene3D" id="1.20.58.530">
    <property type="match status" value="1"/>
</dbReference>
<protein>
    <submittedName>
        <fullName evidence="10">MYO15B isoform 1</fullName>
    </submittedName>
</protein>
<evidence type="ECO:0000256" key="7">
    <source>
        <dbReference type="PROSITE-ProRule" id="PRU00782"/>
    </source>
</evidence>
<feature type="domain" description="Myosin motor" evidence="9">
    <location>
        <begin position="153"/>
        <end position="807"/>
    </location>
</feature>
<feature type="region of interest" description="Disordered" evidence="8">
    <location>
        <begin position="1000"/>
        <end position="1054"/>
    </location>
</feature>
<comment type="caution">
    <text evidence="10">The sequence shown here is derived from an EMBL/GenBank/DDBJ whole genome shotgun (WGS) entry which is preliminary data.</text>
</comment>
<keyword evidence="6 7" id="KW-0009">Actin-binding</keyword>
<dbReference type="Gene3D" id="1.20.120.720">
    <property type="entry name" value="Myosin VI head, motor domain, U50 subdomain"/>
    <property type="match status" value="1"/>
</dbReference>
<feature type="binding site" evidence="7">
    <location>
        <begin position="246"/>
        <end position="253"/>
    </location>
    <ligand>
        <name>ATP</name>
        <dbReference type="ChEBI" id="CHEBI:30616"/>
    </ligand>
</feature>
<comment type="similarity">
    <text evidence="1 7">Belongs to the TRAFAC class myosin-kinesin ATPase superfamily. Myosin family.</text>
</comment>
<dbReference type="PANTHER" id="PTHR22692:SF16">
    <property type="entry name" value="MYOSIN XVB"/>
    <property type="match status" value="1"/>
</dbReference>
<accession>A0A2J8KB97</accession>
<evidence type="ECO:0000256" key="4">
    <source>
        <dbReference type="ARBA" id="ARBA00023123"/>
    </source>
</evidence>
<evidence type="ECO:0000256" key="2">
    <source>
        <dbReference type="ARBA" id="ARBA00022741"/>
    </source>
</evidence>
<dbReference type="InterPro" id="IPR027417">
    <property type="entry name" value="P-loop_NTPase"/>
</dbReference>
<dbReference type="CDD" id="cd14896">
    <property type="entry name" value="MYSc_Myo35"/>
    <property type="match status" value="1"/>
</dbReference>
<dbReference type="SUPFAM" id="SSF52540">
    <property type="entry name" value="P-loop containing nucleoside triphosphate hydrolases"/>
    <property type="match status" value="1"/>
</dbReference>
<dbReference type="EMBL" id="NBAG03000379">
    <property type="protein sequence ID" value="PNI32280.1"/>
    <property type="molecule type" value="Genomic_DNA"/>
</dbReference>
<dbReference type="GO" id="GO:0003779">
    <property type="term" value="F:actin binding"/>
    <property type="evidence" value="ECO:0007669"/>
    <property type="project" value="UniProtKB-KW"/>
</dbReference>
<dbReference type="InterPro" id="IPR001609">
    <property type="entry name" value="Myosin_head_motor_dom-like"/>
</dbReference>
<keyword evidence="2 7" id="KW-0547">Nucleotide-binding</keyword>
<evidence type="ECO:0000313" key="10">
    <source>
        <dbReference type="EMBL" id="PNI32280.1"/>
    </source>
</evidence>
<feature type="region of interest" description="Disordered" evidence="8">
    <location>
        <begin position="1"/>
        <end position="82"/>
    </location>
</feature>
<dbReference type="FunFam" id="1.10.10.820:FF:000001">
    <property type="entry name" value="Myosin heavy chain"/>
    <property type="match status" value="1"/>
</dbReference>
<evidence type="ECO:0000256" key="5">
    <source>
        <dbReference type="ARBA" id="ARBA00023175"/>
    </source>
</evidence>
<dbReference type="InterPro" id="IPR051567">
    <property type="entry name" value="Unconventional_Myosin_ATPase"/>
</dbReference>